<comment type="similarity">
    <text evidence="4">Belongs to the TMEM43 family.</text>
</comment>
<dbReference type="GO" id="GO:0006629">
    <property type="term" value="P:lipid metabolic process"/>
    <property type="evidence" value="ECO:0007669"/>
    <property type="project" value="TreeGrafter"/>
</dbReference>
<dbReference type="EMBL" id="HBEL01052922">
    <property type="protein sequence ID" value="CAD8428063.1"/>
    <property type="molecule type" value="Transcribed_RNA"/>
</dbReference>
<feature type="transmembrane region" description="Helical" evidence="10">
    <location>
        <begin position="323"/>
        <end position="344"/>
    </location>
</feature>
<keyword evidence="7 10" id="KW-1133">Transmembrane helix</keyword>
<dbReference type="PANTHER" id="PTHR13416">
    <property type="match status" value="1"/>
</dbReference>
<organism evidence="11">
    <name type="scientific">Proboscia inermis</name>
    <dbReference type="NCBI Taxonomy" id="420281"/>
    <lineage>
        <taxon>Eukaryota</taxon>
        <taxon>Sar</taxon>
        <taxon>Stramenopiles</taxon>
        <taxon>Ochrophyta</taxon>
        <taxon>Bacillariophyta</taxon>
        <taxon>Coscinodiscophyceae</taxon>
        <taxon>Rhizosoleniophycidae</taxon>
        <taxon>Rhizosoleniales</taxon>
        <taxon>Rhizosoleniaceae</taxon>
        <taxon>Proboscia</taxon>
    </lineage>
</organism>
<feature type="transmembrane region" description="Helical" evidence="10">
    <location>
        <begin position="281"/>
        <end position="302"/>
    </location>
</feature>
<evidence type="ECO:0000256" key="9">
    <source>
        <dbReference type="ARBA" id="ARBA00023242"/>
    </source>
</evidence>
<feature type="transmembrane region" description="Helical" evidence="10">
    <location>
        <begin position="12"/>
        <end position="29"/>
    </location>
</feature>
<gene>
    <name evidence="11" type="ORF">PINE0816_LOCUS24231</name>
</gene>
<dbReference type="Pfam" id="PF07787">
    <property type="entry name" value="TMEM43"/>
    <property type="match status" value="1"/>
</dbReference>
<keyword evidence="8 10" id="KW-0472">Membrane</keyword>
<evidence type="ECO:0000256" key="1">
    <source>
        <dbReference type="ARBA" id="ARBA00004127"/>
    </source>
</evidence>
<evidence type="ECO:0000313" key="11">
    <source>
        <dbReference type="EMBL" id="CAD8428063.1"/>
    </source>
</evidence>
<evidence type="ECO:0000256" key="3">
    <source>
        <dbReference type="ARBA" id="ARBA00004586"/>
    </source>
</evidence>
<dbReference type="PANTHER" id="PTHR13416:SF2">
    <property type="entry name" value="TRANSMEMBRANE PROTEIN 43"/>
    <property type="match status" value="1"/>
</dbReference>
<sequence>MFKSRVKNSCGGIVFGVIFFFGSIALLWYNEGRSVKRYRALNDVESAVIKIDPNKIYLANEGQPVYFSSTLRSPTNIIDPIFGAGSSNDLKLRRDVEIYQWVENVKKTSRKTASGTRVTTKSYTYRKEWRSDLVDSETFKRRDGHHNPSSVPYESETFTANPINAGAYNLTEDLIDRLTWFKDLDGVSTESITDVTVRSATKQFGDKLYIGRSADPNNPNVGDITIAFQVVPSGTVSLIAEQVGNTLTTYSTKKGSEILLLQPGTVSLEMLLNDARSENKMWAWILRFAGFVIMFMSLNALVGPLKIFVDIIPILGDIIECGLSLVSFVVAFTVSSIVIAIAWIAYRPMLALFGIVLPVAFISLSVLYLQRRKTAKTDENTKLFHAVIV</sequence>
<proteinExistence type="inferred from homology"/>
<evidence type="ECO:0000256" key="8">
    <source>
        <dbReference type="ARBA" id="ARBA00023136"/>
    </source>
</evidence>
<feature type="transmembrane region" description="Helical" evidence="10">
    <location>
        <begin position="350"/>
        <end position="369"/>
    </location>
</feature>
<evidence type="ECO:0000256" key="10">
    <source>
        <dbReference type="SAM" id="Phobius"/>
    </source>
</evidence>
<dbReference type="InterPro" id="IPR012430">
    <property type="entry name" value="TMEM43_fam"/>
</dbReference>
<evidence type="ECO:0000256" key="2">
    <source>
        <dbReference type="ARBA" id="ARBA00004259"/>
    </source>
</evidence>
<keyword evidence="9" id="KW-0539">Nucleus</keyword>
<evidence type="ECO:0000256" key="7">
    <source>
        <dbReference type="ARBA" id="ARBA00022989"/>
    </source>
</evidence>
<protein>
    <submittedName>
        <fullName evidence="11">Uncharacterized protein</fullName>
    </submittedName>
</protein>
<keyword evidence="6" id="KW-0256">Endoplasmic reticulum</keyword>
<evidence type="ECO:0000256" key="4">
    <source>
        <dbReference type="ARBA" id="ARBA00006627"/>
    </source>
</evidence>
<evidence type="ECO:0000256" key="5">
    <source>
        <dbReference type="ARBA" id="ARBA00022692"/>
    </source>
</evidence>
<keyword evidence="5 10" id="KW-0812">Transmembrane</keyword>
<evidence type="ECO:0000256" key="6">
    <source>
        <dbReference type="ARBA" id="ARBA00022824"/>
    </source>
</evidence>
<dbReference type="AlphaFoldDB" id="A0A7S0CM80"/>
<reference evidence="11" key="1">
    <citation type="submission" date="2021-01" db="EMBL/GenBank/DDBJ databases">
        <authorList>
            <person name="Corre E."/>
            <person name="Pelletier E."/>
            <person name="Niang G."/>
            <person name="Scheremetjew M."/>
            <person name="Finn R."/>
            <person name="Kale V."/>
            <person name="Holt S."/>
            <person name="Cochrane G."/>
            <person name="Meng A."/>
            <person name="Brown T."/>
            <person name="Cohen L."/>
        </authorList>
    </citation>
    <scope>NUCLEOTIDE SEQUENCE</scope>
    <source>
        <strain evidence="11">CCAP1064/1</strain>
    </source>
</reference>
<name>A0A7S0CM80_9STRA</name>
<dbReference type="GO" id="GO:0005789">
    <property type="term" value="C:endoplasmic reticulum membrane"/>
    <property type="evidence" value="ECO:0007669"/>
    <property type="project" value="UniProtKB-SubCell"/>
</dbReference>
<dbReference type="GO" id="GO:0005637">
    <property type="term" value="C:nuclear inner membrane"/>
    <property type="evidence" value="ECO:0007669"/>
    <property type="project" value="TreeGrafter"/>
</dbReference>
<accession>A0A7S0CM80</accession>
<comment type="subcellular location">
    <subcellularLocation>
        <location evidence="1">Endomembrane system</location>
        <topology evidence="1">Multi-pass membrane protein</topology>
    </subcellularLocation>
    <subcellularLocation>
        <location evidence="3">Endoplasmic reticulum membrane</location>
    </subcellularLocation>
    <subcellularLocation>
        <location evidence="2">Nucleus envelope</location>
    </subcellularLocation>
</comment>
<dbReference type="GO" id="GO:0071763">
    <property type="term" value="P:nuclear membrane organization"/>
    <property type="evidence" value="ECO:0007669"/>
    <property type="project" value="TreeGrafter"/>
</dbReference>